<dbReference type="SUPFAM" id="SSF55957">
    <property type="entry name" value="Phosphoglucomutase, C-terminal domain"/>
    <property type="match status" value="1"/>
</dbReference>
<dbReference type="EMBL" id="CANHGI010000004">
    <property type="protein sequence ID" value="CAI5449203.1"/>
    <property type="molecule type" value="Genomic_DNA"/>
</dbReference>
<accession>A0A9P1ITP9</accession>
<dbReference type="PROSITE" id="PS00710">
    <property type="entry name" value="PGM_PMM"/>
    <property type="match status" value="1"/>
</dbReference>
<evidence type="ECO:0000259" key="18">
    <source>
        <dbReference type="Pfam" id="PF21405"/>
    </source>
</evidence>
<sequence>MGQAYSGMADSLPVKVPAIYSRNQNVNHNGQQSPIAQDEKFAYGTAGFRNNADKLTFIVFRCAYLAGLRARQQNQTIGLMITASHNPACDNGVKIVDPKGDMLAADWEKYATELVNSTDDQFPTAVRALEVKVNKTFAPNAKVVCAIDTRESGKHLMNAAKAGVAIFNVEFENHGILTTPQLHYLVKCNNEPSFGRPSEFGYYCTLANAFKKLHHLTNEPEESNYSNKLVLDCANGVGFPRFQDLLQLIDERYLNIEFRNENGELNFGCGADFVKISQVLPANFNSNDEKCASFDGDADRLIYFKPTSDNKINLLDGDKIAVLLATYIKDQLKNIETDLTFGIIQTAYANGSSSRYIEEKLGVIPEIVPTGVKNLHHAAIKYDIGVYFEANGHGTVVFSEKFDEVIRRNSSENLSIQRLQLISRVINEVVGDAFADLLAVEIVLRHYGWSIEDWNEKLYKDVPNIQIKVPVEDRSIFKTTWEETTLIEPSGIQDLINAEVEKYSNSRAFIRPSGTENIVRVYAEADTVEDTEKLGRSLENIVKSL</sequence>
<feature type="binding site" description="via phosphate group" evidence="14">
    <location>
        <position position="84"/>
    </location>
    <ligand>
        <name>Mg(2+)</name>
        <dbReference type="ChEBI" id="CHEBI:18420"/>
    </ligand>
</feature>
<comment type="similarity">
    <text evidence="3 11">Belongs to the phosphohexose mutase family.</text>
</comment>
<feature type="domain" description="Phosphoacetylglucosamine mutase AMG1" evidence="18">
    <location>
        <begin position="199"/>
        <end position="301"/>
    </location>
</feature>
<comment type="function">
    <text evidence="11">Catalyzes the conversion of GlcNAc-6-P into GlcNAc-1-P during the synthesis of uridine diphosphate/UDP-GlcNAc, a sugar nucleotide critical to multiple glycosylation pathways including protein N- and O-glycosylation.</text>
</comment>
<feature type="domain" description="Alpha-D-phosphohexomutase alpha/beta/alpha" evidence="16">
    <location>
        <begin position="71"/>
        <end position="119"/>
    </location>
</feature>
<evidence type="ECO:0000256" key="9">
    <source>
        <dbReference type="ARBA" id="ARBA00031926"/>
    </source>
</evidence>
<dbReference type="GO" id="GO:0006048">
    <property type="term" value="P:UDP-N-acetylglucosamine biosynthetic process"/>
    <property type="evidence" value="ECO:0007669"/>
    <property type="project" value="UniProtKB-UniRule"/>
</dbReference>
<dbReference type="Gene3D" id="3.40.120.10">
    <property type="entry name" value="Alpha-D-Glucose-1,6-Bisphosphate, subunit A, domain 3"/>
    <property type="match status" value="3"/>
</dbReference>
<evidence type="ECO:0000259" key="16">
    <source>
        <dbReference type="Pfam" id="PF02878"/>
    </source>
</evidence>
<comment type="catalytic activity">
    <reaction evidence="1 11">
        <text>N-acetyl-alpha-D-glucosamine 1-phosphate = N-acetyl-D-glucosamine 6-phosphate</text>
        <dbReference type="Rhea" id="RHEA:23804"/>
        <dbReference type="ChEBI" id="CHEBI:57513"/>
        <dbReference type="ChEBI" id="CHEBI:57776"/>
        <dbReference type="EC" id="5.4.2.3"/>
    </reaction>
</comment>
<feature type="binding site" evidence="13">
    <location>
        <position position="520"/>
    </location>
    <ligand>
        <name>substrate</name>
    </ligand>
</feature>
<feature type="binding site" evidence="14">
    <location>
        <position position="297"/>
    </location>
    <ligand>
        <name>Mg(2+)</name>
        <dbReference type="ChEBI" id="CHEBI:18420"/>
    </ligand>
</feature>
<evidence type="ECO:0000256" key="14">
    <source>
        <dbReference type="PIRSR" id="PIRSR016408-3"/>
    </source>
</evidence>
<keyword evidence="20" id="KW-1185">Reference proteome</keyword>
<feature type="binding site" evidence="14">
    <location>
        <position position="295"/>
    </location>
    <ligand>
        <name>Mg(2+)</name>
        <dbReference type="ChEBI" id="CHEBI:18420"/>
    </ligand>
</feature>
<comment type="caution">
    <text evidence="19">The sequence shown here is derived from an EMBL/GenBank/DDBJ whole genome shotgun (WGS) entry which is preliminary data.</text>
</comment>
<dbReference type="GO" id="GO:0004610">
    <property type="term" value="F:phosphoacetylglucosamine mutase activity"/>
    <property type="evidence" value="ECO:0007669"/>
    <property type="project" value="UniProtKB-UniRule"/>
</dbReference>
<dbReference type="PANTHER" id="PTHR45955">
    <property type="entry name" value="PHOSPHOACETYLGLUCOSAMINE MUTASE"/>
    <property type="match status" value="1"/>
</dbReference>
<evidence type="ECO:0000256" key="13">
    <source>
        <dbReference type="PIRSR" id="PIRSR016408-2"/>
    </source>
</evidence>
<gene>
    <name evidence="19" type="ORF">CAMP_LOCUS11840</name>
</gene>
<dbReference type="Pfam" id="PF00408">
    <property type="entry name" value="PGM_PMM_IV"/>
    <property type="match status" value="1"/>
</dbReference>
<dbReference type="PANTHER" id="PTHR45955:SF1">
    <property type="entry name" value="PHOSPHOACETYLGLUCOSAMINE MUTASE"/>
    <property type="match status" value="1"/>
</dbReference>
<dbReference type="AlphaFoldDB" id="A0A9P1ITP9"/>
<evidence type="ECO:0000256" key="12">
    <source>
        <dbReference type="PIRSR" id="PIRSR016408-1"/>
    </source>
</evidence>
<dbReference type="Pfam" id="PF02878">
    <property type="entry name" value="PGM_PMM_I"/>
    <property type="match status" value="1"/>
</dbReference>
<feature type="binding site" evidence="13">
    <location>
        <begin position="511"/>
        <end position="515"/>
    </location>
    <ligand>
        <name>substrate</name>
    </ligand>
</feature>
<evidence type="ECO:0000256" key="3">
    <source>
        <dbReference type="ARBA" id="ARBA00010231"/>
    </source>
</evidence>
<dbReference type="InterPro" id="IPR036900">
    <property type="entry name" value="A-D-PHexomutase_C_sf"/>
</dbReference>
<evidence type="ECO:0000313" key="19">
    <source>
        <dbReference type="EMBL" id="CAI5449203.1"/>
    </source>
</evidence>
<dbReference type="GO" id="GO:0000287">
    <property type="term" value="F:magnesium ion binding"/>
    <property type="evidence" value="ECO:0007669"/>
    <property type="project" value="InterPro"/>
</dbReference>
<feature type="active site" description="Phosphoserine intermediate" evidence="12">
    <location>
        <position position="84"/>
    </location>
</feature>
<dbReference type="InterPro" id="IPR005844">
    <property type="entry name" value="A-D-PHexomutase_a/b/a-I"/>
</dbReference>
<reference evidence="19" key="1">
    <citation type="submission" date="2022-11" db="EMBL/GenBank/DDBJ databases">
        <authorList>
            <person name="Kikuchi T."/>
        </authorList>
    </citation>
    <scope>NUCLEOTIDE SEQUENCE</scope>
    <source>
        <strain evidence="19">PS1010</strain>
    </source>
</reference>
<comment type="cofactor">
    <cofactor evidence="11 14">
        <name>Mg(2+)</name>
        <dbReference type="ChEBI" id="CHEBI:18420"/>
    </cofactor>
    <text evidence="11 14">Binds 1 Mg(2+) ion per subunit.</text>
</comment>
<dbReference type="InterPro" id="IPR049022">
    <property type="entry name" value="AMG1_III"/>
</dbReference>
<protein>
    <recommendedName>
        <fullName evidence="4 11">Phosphoacetylglucosamine mutase</fullName>
        <shortName evidence="11">PAGM</shortName>
        <ecNumber evidence="4 11">5.4.2.3</ecNumber>
    </recommendedName>
    <alternativeName>
        <fullName evidence="10 11">Acetylglucosamine phosphomutase</fullName>
    </alternativeName>
    <alternativeName>
        <fullName evidence="9 11">N-acetylglucosamine-phosphate mutase</fullName>
    </alternativeName>
</protein>
<dbReference type="InterPro" id="IPR016055">
    <property type="entry name" value="A-D-PHexomutase_a/b/a-I/II/III"/>
</dbReference>
<feature type="domain" description="Phosphoacetylglucosamine mutase AMG1" evidence="17">
    <location>
        <begin position="316"/>
        <end position="449"/>
    </location>
</feature>
<evidence type="ECO:0000259" key="15">
    <source>
        <dbReference type="Pfam" id="PF00408"/>
    </source>
</evidence>
<keyword evidence="6 11" id="KW-0479">Metal-binding</keyword>
<evidence type="ECO:0000256" key="2">
    <source>
        <dbReference type="ARBA" id="ARBA00004865"/>
    </source>
</evidence>
<evidence type="ECO:0000256" key="10">
    <source>
        <dbReference type="ARBA" id="ARBA00032065"/>
    </source>
</evidence>
<dbReference type="Pfam" id="PF21405">
    <property type="entry name" value="AMG1_II"/>
    <property type="match status" value="1"/>
</dbReference>
<dbReference type="Pfam" id="PF21404">
    <property type="entry name" value="AMG1_III"/>
    <property type="match status" value="1"/>
</dbReference>
<evidence type="ECO:0000256" key="5">
    <source>
        <dbReference type="ARBA" id="ARBA00022553"/>
    </source>
</evidence>
<keyword evidence="5" id="KW-0597">Phosphoprotein</keyword>
<evidence type="ECO:0000256" key="4">
    <source>
        <dbReference type="ARBA" id="ARBA00012731"/>
    </source>
</evidence>
<dbReference type="SUPFAM" id="SSF53738">
    <property type="entry name" value="Phosphoglucomutase, first 3 domains"/>
    <property type="match status" value="3"/>
</dbReference>
<dbReference type="EC" id="5.4.2.3" evidence="4 11"/>
<feature type="domain" description="Alpha-D-phosphohexomutase C-terminal" evidence="15">
    <location>
        <begin position="493"/>
        <end position="534"/>
    </location>
</feature>
<evidence type="ECO:0000256" key="8">
    <source>
        <dbReference type="ARBA" id="ARBA00023235"/>
    </source>
</evidence>
<evidence type="ECO:0000259" key="17">
    <source>
        <dbReference type="Pfam" id="PF21404"/>
    </source>
</evidence>
<evidence type="ECO:0000256" key="6">
    <source>
        <dbReference type="ARBA" id="ARBA00022723"/>
    </source>
</evidence>
<organism evidence="19 20">
    <name type="scientific">Caenorhabditis angaria</name>
    <dbReference type="NCBI Taxonomy" id="860376"/>
    <lineage>
        <taxon>Eukaryota</taxon>
        <taxon>Metazoa</taxon>
        <taxon>Ecdysozoa</taxon>
        <taxon>Nematoda</taxon>
        <taxon>Chromadorea</taxon>
        <taxon>Rhabditida</taxon>
        <taxon>Rhabditina</taxon>
        <taxon>Rhabditomorpha</taxon>
        <taxon>Rhabditoidea</taxon>
        <taxon>Rhabditidae</taxon>
        <taxon>Peloderinae</taxon>
        <taxon>Caenorhabditis</taxon>
    </lineage>
</organism>
<dbReference type="Proteomes" id="UP001152747">
    <property type="component" value="Unassembled WGS sequence"/>
</dbReference>
<dbReference type="PIRSF" id="PIRSF016408">
    <property type="entry name" value="PAGM"/>
    <property type="match status" value="1"/>
</dbReference>
<dbReference type="FunFam" id="3.40.120.10:FF:000013">
    <property type="entry name" value="Phosphoacetylglucosamine mutase"/>
    <property type="match status" value="1"/>
</dbReference>
<dbReference type="InterPro" id="IPR016066">
    <property type="entry name" value="A-D-PHexomutase_CS"/>
</dbReference>
<comment type="pathway">
    <text evidence="2 11">Nucleotide-sugar biosynthesis; UDP-N-acetyl-alpha-D-glucosamine biosynthesis; N-acetyl-alpha-D-glucosamine 1-phosphate from alpha-D-glucosamine 6-phosphate (route I): step 2/2.</text>
</comment>
<evidence type="ECO:0000256" key="1">
    <source>
        <dbReference type="ARBA" id="ARBA00000558"/>
    </source>
</evidence>
<dbReference type="InterPro" id="IPR016657">
    <property type="entry name" value="PAGM"/>
</dbReference>
<dbReference type="Gene3D" id="3.30.310.50">
    <property type="entry name" value="Alpha-D-phosphohexomutase, C-terminal domain"/>
    <property type="match status" value="1"/>
</dbReference>
<name>A0A9P1ITP9_9PELO</name>
<evidence type="ECO:0000313" key="20">
    <source>
        <dbReference type="Proteomes" id="UP001152747"/>
    </source>
</evidence>
<evidence type="ECO:0000256" key="7">
    <source>
        <dbReference type="ARBA" id="ARBA00022842"/>
    </source>
</evidence>
<evidence type="ECO:0000256" key="11">
    <source>
        <dbReference type="PIRNR" id="PIRNR016408"/>
    </source>
</evidence>
<dbReference type="InterPro" id="IPR049023">
    <property type="entry name" value="AMG1_II"/>
</dbReference>
<keyword evidence="7 11" id="KW-0460">Magnesium</keyword>
<dbReference type="GO" id="GO:0005975">
    <property type="term" value="P:carbohydrate metabolic process"/>
    <property type="evidence" value="ECO:0007669"/>
    <property type="project" value="InterPro"/>
</dbReference>
<proteinExistence type="inferred from homology"/>
<dbReference type="FunFam" id="3.30.310.50:FF:000003">
    <property type="entry name" value="Phosphoacetylglucosamine mutase"/>
    <property type="match status" value="1"/>
</dbReference>
<dbReference type="CDD" id="cd03086">
    <property type="entry name" value="PGM3"/>
    <property type="match status" value="1"/>
</dbReference>
<feature type="binding site" evidence="13">
    <location>
        <begin position="389"/>
        <end position="391"/>
    </location>
    <ligand>
        <name>substrate</name>
    </ligand>
</feature>
<keyword evidence="8 11" id="KW-0413">Isomerase</keyword>
<feature type="binding site" evidence="14">
    <location>
        <position position="299"/>
    </location>
    <ligand>
        <name>Mg(2+)</name>
        <dbReference type="ChEBI" id="CHEBI:18420"/>
    </ligand>
</feature>
<dbReference type="OrthoDB" id="1928at2759"/>
<dbReference type="InterPro" id="IPR005843">
    <property type="entry name" value="A-D-PHexomutase_C"/>
</dbReference>